<dbReference type="InterPro" id="IPR011856">
    <property type="entry name" value="tRNA_endonuc-like_dom_sf"/>
</dbReference>
<keyword evidence="2" id="KW-0456">Lyase</keyword>
<evidence type="ECO:0000256" key="1">
    <source>
        <dbReference type="ARBA" id="ARBA00022694"/>
    </source>
</evidence>
<evidence type="ECO:0000313" key="7">
    <source>
        <dbReference type="Proteomes" id="UP000060778"/>
    </source>
</evidence>
<evidence type="ECO:0000313" key="6">
    <source>
        <dbReference type="EMBL" id="ALU11439.1"/>
    </source>
</evidence>
<keyword evidence="1" id="KW-0819">tRNA processing</keyword>
<dbReference type="STRING" id="940295.EYM_01050"/>
<keyword evidence="6" id="KW-0540">Nuclease</keyword>
<accession>A0A0U3FM15</accession>
<dbReference type="Pfam" id="PF01974">
    <property type="entry name" value="tRNA_int_endo"/>
    <property type="match status" value="1"/>
</dbReference>
<gene>
    <name evidence="6" type="ORF">EYM_01050</name>
</gene>
<dbReference type="PANTHER" id="PTHR21227">
    <property type="entry name" value="TRNA-SPLICING ENDONUCLEASE SUBUNIT SEN2"/>
    <property type="match status" value="1"/>
</dbReference>
<feature type="domain" description="tRNA intron endonuclease catalytic" evidence="4">
    <location>
        <begin position="92"/>
        <end position="171"/>
    </location>
</feature>
<dbReference type="Gene3D" id="3.40.1350.10">
    <property type="match status" value="1"/>
</dbReference>
<keyword evidence="7" id="KW-1185">Reference proteome</keyword>
<dbReference type="InterPro" id="IPR006677">
    <property type="entry name" value="tRNA_intron_Endonuc_cat-like"/>
</dbReference>
<evidence type="ECO:0000256" key="3">
    <source>
        <dbReference type="ARBA" id="ARBA00024798"/>
    </source>
</evidence>
<feature type="domain" description="tRNA intron endonuclease N-terminal" evidence="5">
    <location>
        <begin position="5"/>
        <end position="82"/>
    </location>
</feature>
<dbReference type="Pfam" id="PF02778">
    <property type="entry name" value="tRNA_int_endo_N"/>
    <property type="match status" value="1"/>
</dbReference>
<dbReference type="PANTHER" id="PTHR21227:SF0">
    <property type="entry name" value="TRNA-SPLICING ENDONUCLEASE SUBUNIT SEN2"/>
    <property type="match status" value="1"/>
</dbReference>
<dbReference type="EMBL" id="CP006867">
    <property type="protein sequence ID" value="ALU11439.1"/>
    <property type="molecule type" value="Genomic_DNA"/>
</dbReference>
<dbReference type="GeneID" id="30679627"/>
<keyword evidence="6" id="KW-0378">Hydrolase</keyword>
<evidence type="ECO:0000256" key="2">
    <source>
        <dbReference type="ARBA" id="ARBA00023239"/>
    </source>
</evidence>
<sequence>MKGIRAYVVGDRSVVLEEDAAKKLYWDGFFGHPFTTPKPKTQEDVKPPLVLSPLETIYLTEKGVLRPIDVKSGKELSLEDLWKMWGSEDVKLTYSVYKELRDMGFVVRSGLKYGSDFAVYEFGPGIDHAPFLVDVKKADEEIDPAEMVRSGRMAHGVKKRLIFSIVKGDKINHIVFKWVLP</sequence>
<dbReference type="SUPFAM" id="SSF53032">
    <property type="entry name" value="tRNA-intron endonuclease catalytic domain-like"/>
    <property type="match status" value="1"/>
</dbReference>
<dbReference type="GO" id="GO:0006388">
    <property type="term" value="P:tRNA splicing, via endonucleolytic cleavage and ligation"/>
    <property type="evidence" value="ECO:0007669"/>
    <property type="project" value="InterPro"/>
</dbReference>
<evidence type="ECO:0000259" key="5">
    <source>
        <dbReference type="Pfam" id="PF02778"/>
    </source>
</evidence>
<comment type="function">
    <text evidence="3">Endonuclease that removes tRNA introns. Cleaves pre-tRNA at the 5'- and 3'-splice sites to release the intron. The products are an intron and two tRNA half-molecules bearing 2',3' cyclic phosphate and 5'-OH termini. Recognizes a pseudosymmetric substrate in which 2 bulged loops of 3 bases are separated by a stem of 4 bp.</text>
</comment>
<dbReference type="GO" id="GO:0000213">
    <property type="term" value="F:tRNA-intron lyase activity"/>
    <property type="evidence" value="ECO:0007669"/>
    <property type="project" value="InterPro"/>
</dbReference>
<dbReference type="InterPro" id="IPR036740">
    <property type="entry name" value="tRNA_intron_Endonuc_N_sf"/>
</dbReference>
<dbReference type="GO" id="GO:0003676">
    <property type="term" value="F:nucleic acid binding"/>
    <property type="evidence" value="ECO:0007669"/>
    <property type="project" value="InterPro"/>
</dbReference>
<name>A0A0U3FM15_9CREN</name>
<dbReference type="RefSeq" id="WP_083494969.1">
    <property type="nucleotide sequence ID" value="NZ_CP006867.1"/>
</dbReference>
<dbReference type="InterPro" id="IPR016442">
    <property type="entry name" value="tRNA_splic_arch_short"/>
</dbReference>
<dbReference type="KEGG" id="iis:EYM_01050"/>
<dbReference type="AlphaFoldDB" id="A0A0U3FM15"/>
<organism evidence="6 7">
    <name type="scientific">Ignicoccus islandicus DSM 13165</name>
    <dbReference type="NCBI Taxonomy" id="940295"/>
    <lineage>
        <taxon>Archaea</taxon>
        <taxon>Thermoproteota</taxon>
        <taxon>Thermoprotei</taxon>
        <taxon>Desulfurococcales</taxon>
        <taxon>Desulfurococcaceae</taxon>
        <taxon>Ignicoccus</taxon>
    </lineage>
</organism>
<dbReference type="GO" id="GO:0005737">
    <property type="term" value="C:cytoplasm"/>
    <property type="evidence" value="ECO:0007669"/>
    <property type="project" value="TreeGrafter"/>
</dbReference>
<dbReference type="FunFam" id="3.40.1350.10:FF:000006">
    <property type="entry name" value="tRNA-splicing endonuclease"/>
    <property type="match status" value="1"/>
</dbReference>
<dbReference type="SUPFAM" id="SSF55267">
    <property type="entry name" value="tRNA-intron endonuclease N-terminal domain-like"/>
    <property type="match status" value="1"/>
</dbReference>
<dbReference type="NCBIfam" id="TIGR00324">
    <property type="entry name" value="endA"/>
    <property type="match status" value="1"/>
</dbReference>
<dbReference type="CDD" id="cd22363">
    <property type="entry name" value="tRNA-intron_lyase_C"/>
    <property type="match status" value="1"/>
</dbReference>
<protein>
    <submittedName>
        <fullName evidence="6">tRNA-splicing endonuclease</fullName>
    </submittedName>
</protein>
<dbReference type="InterPro" id="IPR006676">
    <property type="entry name" value="tRNA_splic"/>
</dbReference>
<dbReference type="InterPro" id="IPR036167">
    <property type="entry name" value="tRNA_intron_Endo_cat-like_sf"/>
</dbReference>
<dbReference type="PIRSF" id="PIRSF005285">
    <property type="entry name" value="tRNA_splic_archaea"/>
    <property type="match status" value="1"/>
</dbReference>
<dbReference type="Gene3D" id="3.40.1170.20">
    <property type="entry name" value="tRNA intron endonuclease, N-terminal domain"/>
    <property type="match status" value="1"/>
</dbReference>
<evidence type="ECO:0000259" key="4">
    <source>
        <dbReference type="Pfam" id="PF01974"/>
    </source>
</evidence>
<dbReference type="InterPro" id="IPR006678">
    <property type="entry name" value="tRNA_intron_Endonuc_N"/>
</dbReference>
<keyword evidence="6" id="KW-0255">Endonuclease</keyword>
<dbReference type="Proteomes" id="UP000060778">
    <property type="component" value="Chromosome"/>
</dbReference>
<reference evidence="6 7" key="1">
    <citation type="submission" date="2013-11" db="EMBL/GenBank/DDBJ databases">
        <title>Comparative genomics of Ignicoccus.</title>
        <authorList>
            <person name="Podar M."/>
        </authorList>
    </citation>
    <scope>NUCLEOTIDE SEQUENCE [LARGE SCALE GENOMIC DNA]</scope>
    <source>
        <strain evidence="6 7">DSM 13165</strain>
    </source>
</reference>
<proteinExistence type="predicted"/>
<dbReference type="PATRIC" id="fig|940295.4.peg.205"/>